<evidence type="ECO:0000256" key="2">
    <source>
        <dbReference type="ARBA" id="ARBA00022801"/>
    </source>
</evidence>
<keyword evidence="1" id="KW-0547">Nucleotide-binding</keyword>
<evidence type="ECO:0000313" key="6">
    <source>
        <dbReference type="Proteomes" id="UP001161422"/>
    </source>
</evidence>
<accession>A0AA37RVK5</accession>
<dbReference type="SUPFAM" id="SSF50891">
    <property type="entry name" value="Cyclophilin-like"/>
    <property type="match status" value="1"/>
</dbReference>
<sequence length="225" mass="24514">MSKAISFRLSAVALRSIQIQAPKLPALAWRQLAEDLADHFPVSDYVIAFDCLQVSFAGQLPARAILPRLSEFCQNWRYRPSSIEPRQVVVPVYYSQQSGADLASLAERTELSPEAIVDCHTSQTYQVAAVGFQAGFAYLEGLASVLHTPRHSTPRARVPAGSVAIANGQCAIYPQASPGGWNLIGRTPVPQAWLNELDSLLKVGDTLVFEAISQEQYLSMGGELD</sequence>
<dbReference type="Gene3D" id="2.40.100.10">
    <property type="entry name" value="Cyclophilin-like"/>
    <property type="match status" value="1"/>
</dbReference>
<dbReference type="InterPro" id="IPR003833">
    <property type="entry name" value="CT_C_D"/>
</dbReference>
<dbReference type="SMART" id="SM00796">
    <property type="entry name" value="AHS1"/>
    <property type="match status" value="1"/>
</dbReference>
<keyword evidence="6" id="KW-1185">Reference proteome</keyword>
<proteinExistence type="predicted"/>
<evidence type="ECO:0000313" key="5">
    <source>
        <dbReference type="EMBL" id="GLP95993.1"/>
    </source>
</evidence>
<feature type="domain" description="Carboxyltransferase" evidence="4">
    <location>
        <begin position="7"/>
        <end position="201"/>
    </location>
</feature>
<keyword evidence="3" id="KW-0067">ATP-binding</keyword>
<protein>
    <recommendedName>
        <fullName evidence="4">Carboxyltransferase domain-containing protein</fullName>
    </recommendedName>
</protein>
<organism evidence="5 6">
    <name type="scientific">Paraferrimonas sedimenticola</name>
    <dbReference type="NCBI Taxonomy" id="375674"/>
    <lineage>
        <taxon>Bacteria</taxon>
        <taxon>Pseudomonadati</taxon>
        <taxon>Pseudomonadota</taxon>
        <taxon>Gammaproteobacteria</taxon>
        <taxon>Alteromonadales</taxon>
        <taxon>Ferrimonadaceae</taxon>
        <taxon>Paraferrimonas</taxon>
    </lineage>
</organism>
<evidence type="ECO:0000256" key="1">
    <source>
        <dbReference type="ARBA" id="ARBA00022741"/>
    </source>
</evidence>
<evidence type="ECO:0000259" key="4">
    <source>
        <dbReference type="SMART" id="SM00796"/>
    </source>
</evidence>
<dbReference type="RefSeq" id="WP_095506556.1">
    <property type="nucleotide sequence ID" value="NZ_BSNC01000003.1"/>
</dbReference>
<name>A0AA37RVK5_9GAMM</name>
<reference evidence="5" key="2">
    <citation type="submission" date="2023-01" db="EMBL/GenBank/DDBJ databases">
        <title>Draft genome sequence of Paraferrimonas sedimenticola strain NBRC 101628.</title>
        <authorList>
            <person name="Sun Q."/>
            <person name="Mori K."/>
        </authorList>
    </citation>
    <scope>NUCLEOTIDE SEQUENCE</scope>
    <source>
        <strain evidence="5">NBRC 101628</strain>
    </source>
</reference>
<evidence type="ECO:0000256" key="3">
    <source>
        <dbReference type="ARBA" id="ARBA00022840"/>
    </source>
</evidence>
<dbReference type="InterPro" id="IPR029000">
    <property type="entry name" value="Cyclophilin-like_dom_sf"/>
</dbReference>
<keyword evidence="2" id="KW-0378">Hydrolase</keyword>
<comment type="caution">
    <text evidence="5">The sequence shown here is derived from an EMBL/GenBank/DDBJ whole genome shotgun (WGS) entry which is preliminary data.</text>
</comment>
<reference evidence="5" key="1">
    <citation type="journal article" date="2014" name="Int. J. Syst. Evol. Microbiol.">
        <title>Complete genome sequence of Corynebacterium casei LMG S-19264T (=DSM 44701T), isolated from a smear-ripened cheese.</title>
        <authorList>
            <consortium name="US DOE Joint Genome Institute (JGI-PGF)"/>
            <person name="Walter F."/>
            <person name="Albersmeier A."/>
            <person name="Kalinowski J."/>
            <person name="Ruckert C."/>
        </authorList>
    </citation>
    <scope>NUCLEOTIDE SEQUENCE</scope>
    <source>
        <strain evidence="5">NBRC 101628</strain>
    </source>
</reference>
<dbReference type="InterPro" id="IPR010016">
    <property type="entry name" value="PxpB"/>
</dbReference>
<dbReference type="Pfam" id="PF02682">
    <property type="entry name" value="CT_C_D"/>
    <property type="match status" value="1"/>
</dbReference>
<dbReference type="AlphaFoldDB" id="A0AA37RVK5"/>
<dbReference type="PANTHER" id="PTHR34698">
    <property type="entry name" value="5-OXOPROLINASE SUBUNIT B"/>
    <property type="match status" value="1"/>
</dbReference>
<dbReference type="GO" id="GO:0005524">
    <property type="term" value="F:ATP binding"/>
    <property type="evidence" value="ECO:0007669"/>
    <property type="project" value="UniProtKB-KW"/>
</dbReference>
<gene>
    <name evidence="5" type="ORF">GCM10007895_12990</name>
</gene>
<dbReference type="Proteomes" id="UP001161422">
    <property type="component" value="Unassembled WGS sequence"/>
</dbReference>
<dbReference type="GO" id="GO:0016787">
    <property type="term" value="F:hydrolase activity"/>
    <property type="evidence" value="ECO:0007669"/>
    <property type="project" value="UniProtKB-KW"/>
</dbReference>
<dbReference type="EMBL" id="BSNC01000003">
    <property type="protein sequence ID" value="GLP95993.1"/>
    <property type="molecule type" value="Genomic_DNA"/>
</dbReference>
<dbReference type="PANTHER" id="PTHR34698:SF2">
    <property type="entry name" value="5-OXOPROLINASE SUBUNIT B"/>
    <property type="match status" value="1"/>
</dbReference>